<dbReference type="InterPro" id="IPR000668">
    <property type="entry name" value="Peptidase_C1A_C"/>
</dbReference>
<comment type="caution">
    <text evidence="3">The sequence shown here is derived from an EMBL/GenBank/DDBJ whole genome shotgun (WGS) entry which is preliminary data.</text>
</comment>
<keyword evidence="1" id="KW-1133">Transmembrane helix</keyword>
<organism evidence="3 4">
    <name type="scientific">Diplocloster agilis</name>
    <dbReference type="NCBI Taxonomy" id="2850323"/>
    <lineage>
        <taxon>Bacteria</taxon>
        <taxon>Bacillati</taxon>
        <taxon>Bacillota</taxon>
        <taxon>Clostridia</taxon>
        <taxon>Lachnospirales</taxon>
        <taxon>Lachnospiraceae</taxon>
        <taxon>Diplocloster</taxon>
    </lineage>
</organism>
<dbReference type="Pfam" id="PF18676">
    <property type="entry name" value="MBG_2"/>
    <property type="match status" value="1"/>
</dbReference>
<keyword evidence="4" id="KW-1185">Reference proteome</keyword>
<dbReference type="AlphaFoldDB" id="A0A949K6P7"/>
<dbReference type="Pfam" id="PF00112">
    <property type="entry name" value="Peptidase_C1"/>
    <property type="match status" value="1"/>
</dbReference>
<dbReference type="EMBL" id="JAHQCW010000039">
    <property type="protein sequence ID" value="MBU9738681.1"/>
    <property type="molecule type" value="Genomic_DNA"/>
</dbReference>
<keyword evidence="1" id="KW-0472">Membrane</keyword>
<dbReference type="Gene3D" id="3.90.70.10">
    <property type="entry name" value="Cysteine proteinases"/>
    <property type="match status" value="1"/>
</dbReference>
<dbReference type="Pfam" id="PF18560">
    <property type="entry name" value="Lectin_like"/>
    <property type="match status" value="1"/>
</dbReference>
<gene>
    <name evidence="3" type="ORF">KTH89_19245</name>
</gene>
<sequence>MGIRKNDKRIGTLGLAFLLAMTMVRPALGEQPARYQISSEPAIQGRLTALEGSSVRMRLEDESILSPMPQLQETKETEQVPAAYDLRKAQGRNDVSSVKDQKDASTGWTFAAAASLESNLMKKADAASEVDLSERHLAWSVYHGENGAEDKSAYGGGDTFTIPASGADAFTAGGGRQQAAVTLARWYGAAAEKDAPYEEPLAEAADPTVSRIHMANAYYLPETAVRSGKSYSCDMAALTEIKKCIMENGAVAASYYEDEKARENSGYYEAQTCSYFYPGEKPANQGIAIVGWDDGYEQANFAGESLPEGPGAWIVKNSRGREADRDGYFYLSYYDRSLCDYTLFEAVPDQESGPKEEVYRNIYQYDGVGTGELILTDAAELKFANRYTARGDEIIKAVGLYTLEADTMVDVSVYRSSIDGIPESGQEVYHQSTMIPYAGFHTLPMENGGFSVKAGEDFTVVASAQSGGHYQYLQEAAVDGSNLVRLDYEKGQSYYWSEENGTWQDAVRQITVGDVPVQLGNACIKVYSDTAPDLGISKLAITEKDAEGKRLLTQPVYDPDPADANKAALSSYASSITLSMEYRAENPEKAVILSSDGTQYEAEEDIPRKAFEQGLLIHLDYADGIESRDYRLKFSLSDTELTTPEQVIVIDNQGIVPQDMVLSSAVLTEGSVYEAAYKALEADVQGGSFVLYQLSAQRNGEKYLPGGAVQLEFPYYDTTDEKNIRLYSISGTGNASKASDLTGVKDGRLMLETDVLNGLYAVAVRTNIPTIPKMPGAVYDPEQKLSDIPLPAVKGGAWSWINEDAVPSADQSSYAARFTPAAGSSYEACIMQIPLQVQKAAPMIVSAGGSTLVYGQRLGESDLTASAVCNGKHVPGSFRWKDPVVLPGVDNGGFEIVFVPDDRVNYEEAYSTASIGVLKKQIDITVADQIRSFGKENQPFEFNVYENALVGHDTKDDIHVTYQCAADQETVAGTYPIMAEASAENYNVSVKPGVLKITRNMVKPQGDTQGRVCIVGNFKNRDTRLLCADLPMESDEYQMFQERAADGMELVSCQELLLDTDEYLGKLMVTFRVDPKYEGRKAYVLHYADQKMEAYETVVANARVSAEVVSLSPFGVLVSDEPVDQAAAAKAGADVTDGGKQRGAGDSVDSVVTVKPVETAKKVPMWVVIGIPAAAAVILLAVVSIVLVRRHLRKKKGS</sequence>
<dbReference type="GO" id="GO:0006508">
    <property type="term" value="P:proteolysis"/>
    <property type="evidence" value="ECO:0007669"/>
    <property type="project" value="InterPro"/>
</dbReference>
<evidence type="ECO:0000313" key="3">
    <source>
        <dbReference type="EMBL" id="MBU9738681.1"/>
    </source>
</evidence>
<reference evidence="3" key="1">
    <citation type="submission" date="2021-06" db="EMBL/GenBank/DDBJ databases">
        <title>Description of novel taxa of the family Lachnospiraceae.</title>
        <authorList>
            <person name="Chaplin A.V."/>
            <person name="Sokolova S.R."/>
            <person name="Pikina A.P."/>
            <person name="Korzhanova M."/>
            <person name="Belova V."/>
            <person name="Korostin D."/>
            <person name="Efimov B.A."/>
        </authorList>
    </citation>
    <scope>NUCLEOTIDE SEQUENCE</scope>
    <source>
        <strain evidence="3">ASD5720</strain>
    </source>
</reference>
<keyword evidence="1" id="KW-0812">Transmembrane</keyword>
<dbReference type="InterPro" id="IPR038765">
    <property type="entry name" value="Papain-like_cys_pep_sf"/>
</dbReference>
<dbReference type="RefSeq" id="WP_238722776.1">
    <property type="nucleotide sequence ID" value="NZ_JAHQCW010000039.1"/>
</dbReference>
<name>A0A949K6P7_9FIRM</name>
<dbReference type="SUPFAM" id="SSF54001">
    <property type="entry name" value="Cysteine proteinases"/>
    <property type="match status" value="1"/>
</dbReference>
<evidence type="ECO:0000313" key="4">
    <source>
        <dbReference type="Proteomes" id="UP000712157"/>
    </source>
</evidence>
<evidence type="ECO:0000256" key="1">
    <source>
        <dbReference type="SAM" id="Phobius"/>
    </source>
</evidence>
<dbReference type="SMART" id="SM00645">
    <property type="entry name" value="Pept_C1"/>
    <property type="match status" value="1"/>
</dbReference>
<dbReference type="Proteomes" id="UP000712157">
    <property type="component" value="Unassembled WGS sequence"/>
</dbReference>
<evidence type="ECO:0000259" key="2">
    <source>
        <dbReference type="SMART" id="SM00645"/>
    </source>
</evidence>
<feature type="domain" description="Peptidase C1A papain C-terminal" evidence="2">
    <location>
        <begin position="80"/>
        <end position="350"/>
    </location>
</feature>
<feature type="transmembrane region" description="Helical" evidence="1">
    <location>
        <begin position="1165"/>
        <end position="1188"/>
    </location>
</feature>
<dbReference type="GO" id="GO:0008234">
    <property type="term" value="F:cysteine-type peptidase activity"/>
    <property type="evidence" value="ECO:0007669"/>
    <property type="project" value="InterPro"/>
</dbReference>
<protein>
    <recommendedName>
        <fullName evidence="2">Peptidase C1A papain C-terminal domain-containing protein</fullName>
    </recommendedName>
</protein>
<dbReference type="CDD" id="cd02619">
    <property type="entry name" value="Peptidase_C1"/>
    <property type="match status" value="1"/>
</dbReference>
<dbReference type="InterPro" id="IPR041286">
    <property type="entry name" value="MBG_2"/>
</dbReference>
<proteinExistence type="predicted"/>
<accession>A0A949K6P7</accession>
<dbReference type="InterPro" id="IPR040528">
    <property type="entry name" value="Lectin-like"/>
</dbReference>